<keyword evidence="1" id="KW-0812">Transmembrane</keyword>
<name>A0A6J7H381_9ZZZZ</name>
<proteinExistence type="predicted"/>
<gene>
    <name evidence="2" type="ORF">UFOPK3519_01361</name>
</gene>
<keyword evidence="1" id="KW-0472">Membrane</keyword>
<feature type="transmembrane region" description="Helical" evidence="1">
    <location>
        <begin position="26"/>
        <end position="51"/>
    </location>
</feature>
<protein>
    <submittedName>
        <fullName evidence="2">Unannotated protein</fullName>
    </submittedName>
</protein>
<keyword evidence="1" id="KW-1133">Transmembrane helix</keyword>
<accession>A0A6J7H381</accession>
<evidence type="ECO:0000256" key="1">
    <source>
        <dbReference type="SAM" id="Phobius"/>
    </source>
</evidence>
<sequence length="201" mass="21281">MRTSGGEARSCATGARFRRGQSGQSLVEVIIAMVLVGSIFLILAGALFTVIKVTTSNKNLQSIDTGLITYGEILQTQVPYENCSASNSINSNGVETGLGTASNYQLNAEAFITGGGSQPTKWRLPYTDGAQMVTELTGLESWNTTTGAFEDRGGSFYKCLSPDSGVQRVSYKITFGGTSRTGQVVKRKSCRVDQPAGCPPA</sequence>
<dbReference type="AlphaFoldDB" id="A0A6J7H381"/>
<organism evidence="2">
    <name type="scientific">freshwater metagenome</name>
    <dbReference type="NCBI Taxonomy" id="449393"/>
    <lineage>
        <taxon>unclassified sequences</taxon>
        <taxon>metagenomes</taxon>
        <taxon>ecological metagenomes</taxon>
    </lineage>
</organism>
<dbReference type="EMBL" id="CAFBMG010000123">
    <property type="protein sequence ID" value="CAB4910159.1"/>
    <property type="molecule type" value="Genomic_DNA"/>
</dbReference>
<evidence type="ECO:0000313" key="2">
    <source>
        <dbReference type="EMBL" id="CAB4910159.1"/>
    </source>
</evidence>
<reference evidence="2" key="1">
    <citation type="submission" date="2020-05" db="EMBL/GenBank/DDBJ databases">
        <authorList>
            <person name="Chiriac C."/>
            <person name="Salcher M."/>
            <person name="Ghai R."/>
            <person name="Kavagutti S V."/>
        </authorList>
    </citation>
    <scope>NUCLEOTIDE SEQUENCE</scope>
</reference>